<evidence type="ECO:0000313" key="2">
    <source>
        <dbReference type="EMBL" id="QJC50536.1"/>
    </source>
</evidence>
<evidence type="ECO:0000313" key="3">
    <source>
        <dbReference type="Proteomes" id="UP000502136"/>
    </source>
</evidence>
<protein>
    <submittedName>
        <fullName evidence="2">DUF4097 domain-containing protein</fullName>
    </submittedName>
</protein>
<name>A0A6H2GTP2_9BACL</name>
<dbReference type="Pfam" id="PF13349">
    <property type="entry name" value="DUF4097"/>
    <property type="match status" value="1"/>
</dbReference>
<proteinExistence type="predicted"/>
<dbReference type="RefSeq" id="WP_168906213.1">
    <property type="nucleotide sequence ID" value="NZ_CP051428.1"/>
</dbReference>
<accession>A0A6H2GTP2</accession>
<organism evidence="2 3">
    <name type="scientific">Paenibacillus albicereus</name>
    <dbReference type="NCBI Taxonomy" id="2726185"/>
    <lineage>
        <taxon>Bacteria</taxon>
        <taxon>Bacillati</taxon>
        <taxon>Bacillota</taxon>
        <taxon>Bacilli</taxon>
        <taxon>Bacillales</taxon>
        <taxon>Paenibacillaceae</taxon>
        <taxon>Paenibacillus</taxon>
    </lineage>
</organism>
<dbReference type="EMBL" id="CP051428">
    <property type="protein sequence ID" value="QJC50536.1"/>
    <property type="molecule type" value="Genomic_DNA"/>
</dbReference>
<gene>
    <name evidence="2" type="ORF">HGI30_02295</name>
</gene>
<keyword evidence="3" id="KW-1185">Reference proteome</keyword>
<reference evidence="2 3" key="1">
    <citation type="submission" date="2020-04" db="EMBL/GenBank/DDBJ databases">
        <title>Novel Paenibacillus strain UniB2 isolated from commercial digestive syrup.</title>
        <authorList>
            <person name="Thorat V."/>
            <person name="Kirdat K."/>
            <person name="Tiwarekar B."/>
            <person name="Yadav A."/>
        </authorList>
    </citation>
    <scope>NUCLEOTIDE SEQUENCE [LARGE SCALE GENOMIC DNA]</scope>
    <source>
        <strain evidence="2 3">UniB2</strain>
    </source>
</reference>
<dbReference type="AlphaFoldDB" id="A0A6H2GTP2"/>
<dbReference type="Gene3D" id="2.160.20.120">
    <property type="match status" value="1"/>
</dbReference>
<dbReference type="KEGG" id="palr:HGI30_02295"/>
<dbReference type="Proteomes" id="UP000502136">
    <property type="component" value="Chromosome"/>
</dbReference>
<sequence length="303" mass="31690">MNRSMRNVVLLGLILLLGGLIGAGVTFGQGDRDSLFKFGTEEVSLRKEAPAEGVSRLRAEAGSMDIEIVPGASRDKIVASITGRASKKFLERIELDLEPDGDELLVKGGEDTGFSFGLNIVNVTMRIELPQRKFEELQADLGSGDLDADGIEVGKLTLKTGSGDIDLSSVQGGTISLRTGSGSIDGEQVRAEELTAKASSGDISLEDVGGALVLDTGSGSIRAEMDRLEQPVTASSGSGNVTIATQFAPESATVQYSTGSGRFRTDWSAGKGSEDSSATLVYGDGEVRVKLRAGSGNISLREK</sequence>
<dbReference type="InterPro" id="IPR025164">
    <property type="entry name" value="Toastrack_DUF4097"/>
</dbReference>
<evidence type="ECO:0000259" key="1">
    <source>
        <dbReference type="Pfam" id="PF13349"/>
    </source>
</evidence>
<feature type="domain" description="DUF4097" evidence="1">
    <location>
        <begin position="56"/>
        <end position="300"/>
    </location>
</feature>